<keyword evidence="12 17" id="KW-1133">Transmembrane helix</keyword>
<evidence type="ECO:0000313" key="21">
    <source>
        <dbReference type="Proteomes" id="UP000323506"/>
    </source>
</evidence>
<evidence type="ECO:0000256" key="17">
    <source>
        <dbReference type="SAM" id="Phobius"/>
    </source>
</evidence>
<evidence type="ECO:0000256" key="13">
    <source>
        <dbReference type="ARBA" id="ARBA00023136"/>
    </source>
</evidence>
<dbReference type="InterPro" id="IPR008271">
    <property type="entry name" value="Ser/Thr_kinase_AS"/>
</dbReference>
<evidence type="ECO:0000256" key="15">
    <source>
        <dbReference type="ARBA" id="ARBA00023180"/>
    </source>
</evidence>
<sequence>MESTRFSLTFCFIGLALFPLMYVQSAPTAYRSANAPVMYVLPNDSSVPPDGPNTVVSRAPLPVGADGPNTVVSRAPLPVGADGPTTVVYRAPLPVGADGPTTVVYRAPPHVGADGPTTLVYRARPHVGADGPHTFVAPPPPAARLSPSLVVGLIVGAGALIFGLGFIWFILRRKTHKASKLDYDMFDELFGGEFQNGMGPRKFSFVEIAKMTSNFKGEKLGEGGFGAVYRGYLRDLDTHVAVKRISKASKQGIKEYASEVKIISRLRHKNLVKLIGWCHEKGQLILVYEFMVNGSLDSHLFKGKTLLTWDVRFQIVQGLASALFYLHEEGDHCVLHRDIKASNVMLDSSFNAKIGDFGLARLVDHVKGSQTTHLAGTMGYIAPECVSSGKASKESDVYSFGVVALEIACGRRSIEPRYEESQASLVAWVWELYGNQQILGAVDLKLGMDFDAIQMECLLMVGLWCVHPDQNLRPSIRQVIQVLNFEAPLPKLPSRRPTPTYDVQTTSGIQLDGSRFITQVVPSMGKAHLVPPMAPPPSVSCHVSRSLFFFCFIIFLYYFDK</sequence>
<dbReference type="AlphaFoldDB" id="A0A5D2D2N3"/>
<keyword evidence="11 16" id="KW-0067">ATP-binding</keyword>
<keyword evidence="10" id="KW-0418">Kinase</keyword>
<feature type="domain" description="Protein kinase" evidence="19">
    <location>
        <begin position="214"/>
        <end position="492"/>
    </location>
</feature>
<dbReference type="CDD" id="cd14066">
    <property type="entry name" value="STKc_IRAK"/>
    <property type="match status" value="1"/>
</dbReference>
<dbReference type="InterPro" id="IPR000719">
    <property type="entry name" value="Prot_kinase_dom"/>
</dbReference>
<evidence type="ECO:0000313" key="20">
    <source>
        <dbReference type="EMBL" id="TYG74563.1"/>
    </source>
</evidence>
<keyword evidence="5" id="KW-0808">Transferase</keyword>
<dbReference type="GO" id="GO:0005524">
    <property type="term" value="F:ATP binding"/>
    <property type="evidence" value="ECO:0007669"/>
    <property type="project" value="UniProtKB-UniRule"/>
</dbReference>
<evidence type="ECO:0000256" key="7">
    <source>
        <dbReference type="ARBA" id="ARBA00022729"/>
    </source>
</evidence>
<evidence type="ECO:0000256" key="8">
    <source>
        <dbReference type="ARBA" id="ARBA00022734"/>
    </source>
</evidence>
<dbReference type="FunFam" id="1.10.510.10:FF:000240">
    <property type="entry name" value="Lectin-domain containing receptor kinase A4.3"/>
    <property type="match status" value="1"/>
</dbReference>
<keyword evidence="6 17" id="KW-0812">Transmembrane</keyword>
<gene>
    <name evidence="20" type="ORF">ES288_D04G192400v1</name>
</gene>
<evidence type="ECO:0000256" key="4">
    <source>
        <dbReference type="ARBA" id="ARBA00022475"/>
    </source>
</evidence>
<evidence type="ECO:0000256" key="9">
    <source>
        <dbReference type="ARBA" id="ARBA00022741"/>
    </source>
</evidence>
<dbReference type="PANTHER" id="PTHR27007">
    <property type="match status" value="1"/>
</dbReference>
<evidence type="ECO:0000256" key="11">
    <source>
        <dbReference type="ARBA" id="ARBA00022840"/>
    </source>
</evidence>
<feature type="chain" id="PRO_5022950610" description="Protein kinase domain-containing protein" evidence="18">
    <location>
        <begin position="26"/>
        <end position="561"/>
    </location>
</feature>
<evidence type="ECO:0000259" key="19">
    <source>
        <dbReference type="PROSITE" id="PS50011"/>
    </source>
</evidence>
<evidence type="ECO:0000256" key="2">
    <source>
        <dbReference type="ARBA" id="ARBA00008536"/>
    </source>
</evidence>
<keyword evidence="7 18" id="KW-0732">Signal</keyword>
<dbReference type="EMBL" id="CM017704">
    <property type="protein sequence ID" value="TYG74563.1"/>
    <property type="molecule type" value="Genomic_DNA"/>
</dbReference>
<dbReference type="PROSITE" id="PS00108">
    <property type="entry name" value="PROTEIN_KINASE_ST"/>
    <property type="match status" value="1"/>
</dbReference>
<evidence type="ECO:0000256" key="14">
    <source>
        <dbReference type="ARBA" id="ARBA00023170"/>
    </source>
</evidence>
<feature type="signal peptide" evidence="18">
    <location>
        <begin position="1"/>
        <end position="25"/>
    </location>
</feature>
<protein>
    <recommendedName>
        <fullName evidence="19">Protein kinase domain-containing protein</fullName>
    </recommendedName>
</protein>
<dbReference type="Pfam" id="PF00069">
    <property type="entry name" value="Pkinase"/>
    <property type="match status" value="1"/>
</dbReference>
<feature type="transmembrane region" description="Helical" evidence="17">
    <location>
        <begin position="149"/>
        <end position="171"/>
    </location>
</feature>
<comment type="subcellular location">
    <subcellularLocation>
        <location evidence="1">Cell membrane</location>
        <topology evidence="1">Single-pass type I membrane protein</topology>
    </subcellularLocation>
</comment>
<proteinExistence type="inferred from homology"/>
<evidence type="ECO:0000256" key="5">
    <source>
        <dbReference type="ARBA" id="ARBA00022679"/>
    </source>
</evidence>
<dbReference type="PROSITE" id="PS00107">
    <property type="entry name" value="PROTEIN_KINASE_ATP"/>
    <property type="match status" value="1"/>
</dbReference>
<dbReference type="InterPro" id="IPR011009">
    <property type="entry name" value="Kinase-like_dom_sf"/>
</dbReference>
<dbReference type="GO" id="GO:0002229">
    <property type="term" value="P:defense response to oomycetes"/>
    <property type="evidence" value="ECO:0007669"/>
    <property type="project" value="UniProtKB-ARBA"/>
</dbReference>
<keyword evidence="15" id="KW-0325">Glycoprotein</keyword>
<keyword evidence="8" id="KW-0430">Lectin</keyword>
<dbReference type="SUPFAM" id="SSF56112">
    <property type="entry name" value="Protein kinase-like (PK-like)"/>
    <property type="match status" value="1"/>
</dbReference>
<feature type="binding site" evidence="16">
    <location>
        <position position="243"/>
    </location>
    <ligand>
        <name>ATP</name>
        <dbReference type="ChEBI" id="CHEBI:30616"/>
    </ligand>
</feature>
<evidence type="ECO:0000256" key="6">
    <source>
        <dbReference type="ARBA" id="ARBA00022692"/>
    </source>
</evidence>
<dbReference type="GO" id="GO:0004672">
    <property type="term" value="F:protein kinase activity"/>
    <property type="evidence" value="ECO:0007669"/>
    <property type="project" value="InterPro"/>
</dbReference>
<dbReference type="Proteomes" id="UP000323506">
    <property type="component" value="Chromosome D04"/>
</dbReference>
<dbReference type="InterPro" id="IPR017441">
    <property type="entry name" value="Protein_kinase_ATP_BS"/>
</dbReference>
<reference evidence="20 21" key="1">
    <citation type="submission" date="2019-06" db="EMBL/GenBank/DDBJ databases">
        <title>WGS assembly of Gossypium darwinii.</title>
        <authorList>
            <person name="Chen Z.J."/>
            <person name="Sreedasyam A."/>
            <person name="Ando A."/>
            <person name="Song Q."/>
            <person name="De L."/>
            <person name="Hulse-Kemp A."/>
            <person name="Ding M."/>
            <person name="Ye W."/>
            <person name="Kirkbride R."/>
            <person name="Jenkins J."/>
            <person name="Plott C."/>
            <person name="Lovell J."/>
            <person name="Lin Y.-M."/>
            <person name="Vaughn R."/>
            <person name="Liu B."/>
            <person name="Li W."/>
            <person name="Simpson S."/>
            <person name="Scheffler B."/>
            <person name="Saski C."/>
            <person name="Grover C."/>
            <person name="Hu G."/>
            <person name="Conover J."/>
            <person name="Carlson J."/>
            <person name="Shu S."/>
            <person name="Boston L."/>
            <person name="Williams M."/>
            <person name="Peterson D."/>
            <person name="Mcgee K."/>
            <person name="Jones D."/>
            <person name="Wendel J."/>
            <person name="Stelly D."/>
            <person name="Grimwood J."/>
            <person name="Schmutz J."/>
        </authorList>
    </citation>
    <scope>NUCLEOTIDE SEQUENCE [LARGE SCALE GENOMIC DNA]</scope>
    <source>
        <strain evidence="20">1808015.09</strain>
    </source>
</reference>
<dbReference type="Gene3D" id="1.10.510.10">
    <property type="entry name" value="Transferase(Phosphotransferase) domain 1"/>
    <property type="match status" value="1"/>
</dbReference>
<accession>A0A5D2D2N3</accession>
<evidence type="ECO:0000256" key="12">
    <source>
        <dbReference type="ARBA" id="ARBA00022989"/>
    </source>
</evidence>
<feature type="transmembrane region" description="Helical" evidence="17">
    <location>
        <begin position="542"/>
        <end position="559"/>
    </location>
</feature>
<keyword evidence="9 16" id="KW-0547">Nucleotide-binding</keyword>
<organism evidence="20 21">
    <name type="scientific">Gossypium darwinii</name>
    <name type="common">Darwin's cotton</name>
    <name type="synonym">Gossypium barbadense var. darwinii</name>
    <dbReference type="NCBI Taxonomy" id="34276"/>
    <lineage>
        <taxon>Eukaryota</taxon>
        <taxon>Viridiplantae</taxon>
        <taxon>Streptophyta</taxon>
        <taxon>Embryophyta</taxon>
        <taxon>Tracheophyta</taxon>
        <taxon>Spermatophyta</taxon>
        <taxon>Magnoliopsida</taxon>
        <taxon>eudicotyledons</taxon>
        <taxon>Gunneridae</taxon>
        <taxon>Pentapetalae</taxon>
        <taxon>rosids</taxon>
        <taxon>malvids</taxon>
        <taxon>Malvales</taxon>
        <taxon>Malvaceae</taxon>
        <taxon>Malvoideae</taxon>
        <taxon>Gossypium</taxon>
    </lineage>
</organism>
<evidence type="ECO:0000256" key="16">
    <source>
        <dbReference type="PROSITE-ProRule" id="PRU10141"/>
    </source>
</evidence>
<evidence type="ECO:0000256" key="10">
    <source>
        <dbReference type="ARBA" id="ARBA00022777"/>
    </source>
</evidence>
<comment type="similarity">
    <text evidence="2">In the N-terminal section; belongs to the leguminous lectin family.</text>
</comment>
<dbReference type="InterPro" id="IPR050528">
    <property type="entry name" value="L-type_Lectin-RKs"/>
</dbReference>
<dbReference type="Gene3D" id="3.30.200.20">
    <property type="entry name" value="Phosphorylase Kinase, domain 1"/>
    <property type="match status" value="1"/>
</dbReference>
<keyword evidence="4" id="KW-1003">Cell membrane</keyword>
<name>A0A5D2D2N3_GOSDA</name>
<comment type="similarity">
    <text evidence="3">In the C-terminal section; belongs to the protein kinase superfamily. Ser/Thr protein kinase family.</text>
</comment>
<dbReference type="PROSITE" id="PS50011">
    <property type="entry name" value="PROTEIN_KINASE_DOM"/>
    <property type="match status" value="1"/>
</dbReference>
<keyword evidence="21" id="KW-1185">Reference proteome</keyword>
<keyword evidence="13 17" id="KW-0472">Membrane</keyword>
<dbReference type="FunFam" id="3.30.200.20:FF:000168">
    <property type="entry name" value="L-type lectin-domain containing receptor kinase IX.1"/>
    <property type="match status" value="1"/>
</dbReference>
<evidence type="ECO:0000256" key="18">
    <source>
        <dbReference type="SAM" id="SignalP"/>
    </source>
</evidence>
<keyword evidence="14" id="KW-0675">Receptor</keyword>
<dbReference type="GO" id="GO:0005886">
    <property type="term" value="C:plasma membrane"/>
    <property type="evidence" value="ECO:0007669"/>
    <property type="project" value="UniProtKB-SubCell"/>
</dbReference>
<evidence type="ECO:0000256" key="3">
    <source>
        <dbReference type="ARBA" id="ARBA00010217"/>
    </source>
</evidence>
<dbReference type="GO" id="GO:0030246">
    <property type="term" value="F:carbohydrate binding"/>
    <property type="evidence" value="ECO:0007669"/>
    <property type="project" value="UniProtKB-KW"/>
</dbReference>
<evidence type="ECO:0000256" key="1">
    <source>
        <dbReference type="ARBA" id="ARBA00004251"/>
    </source>
</evidence>
<dbReference type="SMART" id="SM00220">
    <property type="entry name" value="S_TKc"/>
    <property type="match status" value="1"/>
</dbReference>